<comment type="caution">
    <text evidence="2">The sequence shown here is derived from an EMBL/GenBank/DDBJ whole genome shotgun (WGS) entry which is preliminary data.</text>
</comment>
<evidence type="ECO:0000313" key="2">
    <source>
        <dbReference type="EMBL" id="MCV3216851.1"/>
    </source>
</evidence>
<protein>
    <submittedName>
        <fullName evidence="2">Uncharacterized protein</fullName>
    </submittedName>
</protein>
<organism evidence="2 3">
    <name type="scientific">Plectonema radiosum NIES-515</name>
    <dbReference type="NCBI Taxonomy" id="2986073"/>
    <lineage>
        <taxon>Bacteria</taxon>
        <taxon>Bacillati</taxon>
        <taxon>Cyanobacteriota</taxon>
        <taxon>Cyanophyceae</taxon>
        <taxon>Oscillatoriophycideae</taxon>
        <taxon>Oscillatoriales</taxon>
        <taxon>Microcoleaceae</taxon>
        <taxon>Plectonema</taxon>
    </lineage>
</organism>
<feature type="compositionally biased region" description="Basic and acidic residues" evidence="1">
    <location>
        <begin position="92"/>
        <end position="115"/>
    </location>
</feature>
<sequence>MSDIGLLIAVLTTGQAFAPKLPEQPLVESDNVVQQSKHSEASKIVPPTQITPPELIQPDASLQTVQSALKLEHQNILHKIRKKIESQSSAIKVRDKGDKGDKETRRTRRQGDKENNSSLPHSPPRLL</sequence>
<gene>
    <name evidence="2" type="ORF">OGM63_25650</name>
</gene>
<name>A0ABT3B664_9CYAN</name>
<feature type="non-terminal residue" evidence="2">
    <location>
        <position position="127"/>
    </location>
</feature>
<dbReference type="Proteomes" id="UP001526143">
    <property type="component" value="Unassembled WGS sequence"/>
</dbReference>
<reference evidence="2 3" key="1">
    <citation type="submission" date="2022-10" db="EMBL/GenBank/DDBJ databases">
        <title>Identification of biosynthetic pathway for the production of the potent trypsin inhibitor radiosumin.</title>
        <authorList>
            <person name="Fewer D.P."/>
            <person name="Delbaje E."/>
            <person name="Ouyang X."/>
            <person name="Agostino P.D."/>
            <person name="Wahlsten M."/>
            <person name="Jokela J."/>
            <person name="Permi P."/>
            <person name="Haapaniemi E."/>
            <person name="Koistinen H."/>
        </authorList>
    </citation>
    <scope>NUCLEOTIDE SEQUENCE [LARGE SCALE GENOMIC DNA]</scope>
    <source>
        <strain evidence="2 3">NIES-515</strain>
    </source>
</reference>
<evidence type="ECO:0000313" key="3">
    <source>
        <dbReference type="Proteomes" id="UP001526143"/>
    </source>
</evidence>
<dbReference type="RefSeq" id="WP_263748539.1">
    <property type="nucleotide sequence ID" value="NZ_JAOWRF010000367.1"/>
</dbReference>
<evidence type="ECO:0000256" key="1">
    <source>
        <dbReference type="SAM" id="MobiDB-lite"/>
    </source>
</evidence>
<feature type="region of interest" description="Disordered" evidence="1">
    <location>
        <begin position="29"/>
        <end position="52"/>
    </location>
</feature>
<feature type="region of interest" description="Disordered" evidence="1">
    <location>
        <begin position="87"/>
        <end position="127"/>
    </location>
</feature>
<keyword evidence="3" id="KW-1185">Reference proteome</keyword>
<dbReference type="EMBL" id="JAOWRF010000367">
    <property type="protein sequence ID" value="MCV3216851.1"/>
    <property type="molecule type" value="Genomic_DNA"/>
</dbReference>
<proteinExistence type="predicted"/>
<accession>A0ABT3B664</accession>